<evidence type="ECO:0000256" key="2">
    <source>
        <dbReference type="ARBA" id="ARBA00022692"/>
    </source>
</evidence>
<reference evidence="8" key="1">
    <citation type="submission" date="2020-01" db="EMBL/GenBank/DDBJ databases">
        <title>Draft genome sequence of the Termite Coptotermes fromosanus.</title>
        <authorList>
            <person name="Itakura S."/>
            <person name="Yosikawa Y."/>
            <person name="Umezawa K."/>
        </authorList>
    </citation>
    <scope>NUCLEOTIDE SEQUENCE [LARGE SCALE GENOMIC DNA]</scope>
</reference>
<keyword evidence="4 5" id="KW-0472">Membrane</keyword>
<feature type="transmembrane region" description="Helical" evidence="5">
    <location>
        <begin position="60"/>
        <end position="85"/>
    </location>
</feature>
<sequence>VMPLENNMKSPRHFLGLGGVLNQGMAGVTLIYILLGFLGYLKYGEETQGSITLNLPIDEIAAQSVKILIALAVYCTYGLQFYVCLEIAWNGVKNTFTKRPVVSEYALRTFLIALTVVLAVAVPTISPFISLIGALCFSILGLIVPAFIEVITFWDHGLGPYRWRLWKNIVVSIFGVMALAFGSYTSIKAIARLYADPPTS</sequence>
<dbReference type="AlphaFoldDB" id="A0A6L2PQG9"/>
<dbReference type="GO" id="GO:0005774">
    <property type="term" value="C:vacuolar membrane"/>
    <property type="evidence" value="ECO:0007669"/>
    <property type="project" value="TreeGrafter"/>
</dbReference>
<dbReference type="GO" id="GO:0015179">
    <property type="term" value="F:L-amino acid transmembrane transporter activity"/>
    <property type="evidence" value="ECO:0007669"/>
    <property type="project" value="TreeGrafter"/>
</dbReference>
<evidence type="ECO:0000313" key="8">
    <source>
        <dbReference type="Proteomes" id="UP000502823"/>
    </source>
</evidence>
<feature type="transmembrane region" description="Helical" evidence="5">
    <location>
        <begin position="128"/>
        <end position="153"/>
    </location>
</feature>
<keyword evidence="3 5" id="KW-1133">Transmembrane helix</keyword>
<evidence type="ECO:0000256" key="1">
    <source>
        <dbReference type="ARBA" id="ARBA00004141"/>
    </source>
</evidence>
<organism evidence="7 8">
    <name type="scientific">Coptotermes formosanus</name>
    <name type="common">Formosan subterranean termite</name>
    <dbReference type="NCBI Taxonomy" id="36987"/>
    <lineage>
        <taxon>Eukaryota</taxon>
        <taxon>Metazoa</taxon>
        <taxon>Ecdysozoa</taxon>
        <taxon>Arthropoda</taxon>
        <taxon>Hexapoda</taxon>
        <taxon>Insecta</taxon>
        <taxon>Pterygota</taxon>
        <taxon>Neoptera</taxon>
        <taxon>Polyneoptera</taxon>
        <taxon>Dictyoptera</taxon>
        <taxon>Blattodea</taxon>
        <taxon>Blattoidea</taxon>
        <taxon>Termitoidae</taxon>
        <taxon>Rhinotermitidae</taxon>
        <taxon>Coptotermes</taxon>
    </lineage>
</organism>
<evidence type="ECO:0000256" key="5">
    <source>
        <dbReference type="SAM" id="Phobius"/>
    </source>
</evidence>
<proteinExistence type="predicted"/>
<dbReference type="OrthoDB" id="8184459at2759"/>
<comment type="caution">
    <text evidence="7">The sequence shown here is derived from an EMBL/GenBank/DDBJ whole genome shotgun (WGS) entry which is preliminary data.</text>
</comment>
<feature type="domain" description="Amino acid transporter transmembrane" evidence="6">
    <location>
        <begin position="2"/>
        <end position="187"/>
    </location>
</feature>
<feature type="transmembrane region" description="Helical" evidence="5">
    <location>
        <begin position="105"/>
        <end position="122"/>
    </location>
</feature>
<dbReference type="InParanoid" id="A0A6L2PQG9"/>
<keyword evidence="2 5" id="KW-0812">Transmembrane</keyword>
<gene>
    <name evidence="7" type="ORF">Cfor_03520</name>
</gene>
<feature type="non-terminal residue" evidence="7">
    <location>
        <position position="1"/>
    </location>
</feature>
<dbReference type="Pfam" id="PF01490">
    <property type="entry name" value="Aa_trans"/>
    <property type="match status" value="1"/>
</dbReference>
<comment type="subcellular location">
    <subcellularLocation>
        <location evidence="1">Membrane</location>
        <topology evidence="1">Multi-pass membrane protein</topology>
    </subcellularLocation>
</comment>
<dbReference type="Proteomes" id="UP000502823">
    <property type="component" value="Unassembled WGS sequence"/>
</dbReference>
<evidence type="ECO:0000313" key="7">
    <source>
        <dbReference type="EMBL" id="GFG33820.1"/>
    </source>
</evidence>
<evidence type="ECO:0000256" key="3">
    <source>
        <dbReference type="ARBA" id="ARBA00022989"/>
    </source>
</evidence>
<evidence type="ECO:0000256" key="4">
    <source>
        <dbReference type="ARBA" id="ARBA00023136"/>
    </source>
</evidence>
<dbReference type="EMBL" id="BLKM01005267">
    <property type="protein sequence ID" value="GFG33820.1"/>
    <property type="molecule type" value="Genomic_DNA"/>
</dbReference>
<protein>
    <recommendedName>
        <fullName evidence="6">Amino acid transporter transmembrane domain-containing protein</fullName>
    </recommendedName>
</protein>
<feature type="transmembrane region" description="Helical" evidence="5">
    <location>
        <begin position="20"/>
        <end position="40"/>
    </location>
</feature>
<keyword evidence="8" id="KW-1185">Reference proteome</keyword>
<accession>A0A6L2PQG9</accession>
<dbReference type="PANTHER" id="PTHR22950">
    <property type="entry name" value="AMINO ACID TRANSPORTER"/>
    <property type="match status" value="1"/>
</dbReference>
<name>A0A6L2PQG9_COPFO</name>
<feature type="transmembrane region" description="Helical" evidence="5">
    <location>
        <begin position="165"/>
        <end position="187"/>
    </location>
</feature>
<evidence type="ECO:0000259" key="6">
    <source>
        <dbReference type="Pfam" id="PF01490"/>
    </source>
</evidence>
<dbReference type="PANTHER" id="PTHR22950:SF154">
    <property type="entry name" value="PROTON-COUPLED AMINO ACID TRANSPORTER-LIKE PROTEIN PATHETIC"/>
    <property type="match status" value="1"/>
</dbReference>
<dbReference type="InterPro" id="IPR013057">
    <property type="entry name" value="AA_transpt_TM"/>
</dbReference>